<keyword evidence="3" id="KW-1185">Reference proteome</keyword>
<evidence type="ECO:0000313" key="2">
    <source>
        <dbReference type="EMBL" id="PPQ96976.1"/>
    </source>
</evidence>
<organism evidence="2 3">
    <name type="scientific">Gymnopilus dilepis</name>
    <dbReference type="NCBI Taxonomy" id="231916"/>
    <lineage>
        <taxon>Eukaryota</taxon>
        <taxon>Fungi</taxon>
        <taxon>Dikarya</taxon>
        <taxon>Basidiomycota</taxon>
        <taxon>Agaricomycotina</taxon>
        <taxon>Agaricomycetes</taxon>
        <taxon>Agaricomycetidae</taxon>
        <taxon>Agaricales</taxon>
        <taxon>Agaricineae</taxon>
        <taxon>Hymenogastraceae</taxon>
        <taxon>Gymnopilus</taxon>
    </lineage>
</organism>
<gene>
    <name evidence="2" type="ORF">CVT26_006432</name>
</gene>
<feature type="region of interest" description="Disordered" evidence="1">
    <location>
        <begin position="1"/>
        <end position="26"/>
    </location>
</feature>
<accession>A0A409Y1S4</accession>
<evidence type="ECO:0000313" key="3">
    <source>
        <dbReference type="Proteomes" id="UP000284706"/>
    </source>
</evidence>
<evidence type="ECO:0000256" key="1">
    <source>
        <dbReference type="SAM" id="MobiDB-lite"/>
    </source>
</evidence>
<reference evidence="2 3" key="1">
    <citation type="journal article" date="2018" name="Evol. Lett.">
        <title>Horizontal gene cluster transfer increased hallucinogenic mushroom diversity.</title>
        <authorList>
            <person name="Reynolds H.T."/>
            <person name="Vijayakumar V."/>
            <person name="Gluck-Thaler E."/>
            <person name="Korotkin H.B."/>
            <person name="Matheny P.B."/>
            <person name="Slot J.C."/>
        </authorList>
    </citation>
    <scope>NUCLEOTIDE SEQUENCE [LARGE SCALE GENOMIC DNA]</scope>
    <source>
        <strain evidence="2 3">SRW20</strain>
    </source>
</reference>
<sequence>MGSTHCDLPANRGSDDTENLPEGILNQSPSMLQEPAFAPVISSGALKEFSKTLARNMKLNEKDAKQLEDFAMMLDAEQRIAQFAISLEIRNIVQELKRDEEYKIPDDLKANIKNYSRAALLSPTITSYRGNIADTVIDAMGELNVHNLPDQSDSARVKKVLSEIGRVLTIYRSAMKNKLKASLELDSSTKNIADLTHALIGDTPRDCLAGDTSAEDAPATAASDDQFWLMVDNTIEELRKACKTEKEIKDIFLLTYEEDKVKYGFPEVSGRKAVEQQALPQWQKVVAKCVKGVLGVKTAKKRKTK</sequence>
<protein>
    <submittedName>
        <fullName evidence="2">Uncharacterized protein</fullName>
    </submittedName>
</protein>
<dbReference type="AlphaFoldDB" id="A0A409Y1S4"/>
<proteinExistence type="predicted"/>
<dbReference type="OrthoDB" id="3050604at2759"/>
<comment type="caution">
    <text evidence="2">The sequence shown here is derived from an EMBL/GenBank/DDBJ whole genome shotgun (WGS) entry which is preliminary data.</text>
</comment>
<name>A0A409Y1S4_9AGAR</name>
<dbReference type="EMBL" id="NHYE01001306">
    <property type="protein sequence ID" value="PPQ96976.1"/>
    <property type="molecule type" value="Genomic_DNA"/>
</dbReference>
<dbReference type="Proteomes" id="UP000284706">
    <property type="component" value="Unassembled WGS sequence"/>
</dbReference>
<dbReference type="InParanoid" id="A0A409Y1S4"/>